<accession>L8PHQ9</accession>
<protein>
    <submittedName>
        <fullName evidence="1">Uncharacterized protein</fullName>
    </submittedName>
</protein>
<evidence type="ECO:0000313" key="2">
    <source>
        <dbReference type="Proteomes" id="UP000011205"/>
    </source>
</evidence>
<name>L8PHQ9_STRVR</name>
<organism evidence="1 2">
    <name type="scientific">Streptomyces viridochromogenes Tue57</name>
    <dbReference type="NCBI Taxonomy" id="1160705"/>
    <lineage>
        <taxon>Bacteria</taxon>
        <taxon>Bacillati</taxon>
        <taxon>Actinomycetota</taxon>
        <taxon>Actinomycetes</taxon>
        <taxon>Kitasatosporales</taxon>
        <taxon>Streptomycetaceae</taxon>
        <taxon>Streptomyces</taxon>
    </lineage>
</organism>
<sequence>MVRLAVAARAIRPSAVALEALLGQMSKAAQEI</sequence>
<proteinExistence type="predicted"/>
<gene>
    <name evidence="1" type="ORF">STVIR_4113</name>
</gene>
<comment type="caution">
    <text evidence="1">The sequence shown here is derived from an EMBL/GenBank/DDBJ whole genome shotgun (WGS) entry which is preliminary data.</text>
</comment>
<dbReference type="EMBL" id="AMLP01000124">
    <property type="protein sequence ID" value="ELS54932.1"/>
    <property type="molecule type" value="Genomic_DNA"/>
</dbReference>
<dbReference type="Proteomes" id="UP000011205">
    <property type="component" value="Unassembled WGS sequence"/>
</dbReference>
<dbReference type="AlphaFoldDB" id="L8PHQ9"/>
<evidence type="ECO:0000313" key="1">
    <source>
        <dbReference type="EMBL" id="ELS54932.1"/>
    </source>
</evidence>
<reference evidence="1 2" key="1">
    <citation type="journal article" date="2013" name="Genome Announc.">
        <title>Draft Genome Sequence of Streptomyces viridochromogenes Strain Tu57, Producer of Avilamycin.</title>
        <authorList>
            <person name="Gruning B.A."/>
            <person name="Erxleben A."/>
            <person name="Hahnlein A."/>
            <person name="Gunther S."/>
        </authorList>
    </citation>
    <scope>NUCLEOTIDE SEQUENCE [LARGE SCALE GENOMIC DNA]</scope>
    <source>
        <strain evidence="1 2">Tue57</strain>
    </source>
</reference>
<dbReference type="PATRIC" id="fig|1160705.3.peg.4071"/>